<keyword evidence="3" id="KW-1185">Reference proteome</keyword>
<dbReference type="EMBL" id="JAGXTP010000002">
    <property type="protein sequence ID" value="MBS3849575.1"/>
    <property type="molecule type" value="Genomic_DNA"/>
</dbReference>
<name>A0A942E7Q0_9HYPH</name>
<dbReference type="RefSeq" id="WP_212659223.1">
    <property type="nucleotide sequence ID" value="NZ_JAGXTP010000002.1"/>
</dbReference>
<gene>
    <name evidence="2" type="ORF">KD146_12790</name>
</gene>
<dbReference type="AlphaFoldDB" id="A0A942E7Q0"/>
<dbReference type="PROSITE" id="PS51819">
    <property type="entry name" value="VOC"/>
    <property type="match status" value="1"/>
</dbReference>
<reference evidence="2" key="1">
    <citation type="submission" date="2021-04" db="EMBL/GenBank/DDBJ databases">
        <title>Devosia litorisediminis sp. nov., isolated from a sand dune.</title>
        <authorList>
            <person name="Park S."/>
            <person name="Yoon J.-H."/>
        </authorList>
    </citation>
    <scope>NUCLEOTIDE SEQUENCE</scope>
    <source>
        <strain evidence="2">BSSL-BM10</strain>
    </source>
</reference>
<accession>A0A942E7Q0</accession>
<proteinExistence type="predicted"/>
<feature type="domain" description="VOC" evidence="1">
    <location>
        <begin position="7"/>
        <end position="123"/>
    </location>
</feature>
<dbReference type="InterPro" id="IPR029068">
    <property type="entry name" value="Glyas_Bleomycin-R_OHBP_Dase"/>
</dbReference>
<evidence type="ECO:0000313" key="2">
    <source>
        <dbReference type="EMBL" id="MBS3849575.1"/>
    </source>
</evidence>
<evidence type="ECO:0000259" key="1">
    <source>
        <dbReference type="PROSITE" id="PS51819"/>
    </source>
</evidence>
<dbReference type="Gene3D" id="3.10.180.10">
    <property type="entry name" value="2,3-Dihydroxybiphenyl 1,2-Dioxygenase, domain 1"/>
    <property type="match status" value="1"/>
</dbReference>
<dbReference type="Proteomes" id="UP000678281">
    <property type="component" value="Unassembled WGS sequence"/>
</dbReference>
<organism evidence="2 3">
    <name type="scientific">Devosia litorisediminis</name>
    <dbReference type="NCBI Taxonomy" id="2829817"/>
    <lineage>
        <taxon>Bacteria</taxon>
        <taxon>Pseudomonadati</taxon>
        <taxon>Pseudomonadota</taxon>
        <taxon>Alphaproteobacteria</taxon>
        <taxon>Hyphomicrobiales</taxon>
        <taxon>Devosiaceae</taxon>
        <taxon>Devosia</taxon>
    </lineage>
</organism>
<evidence type="ECO:0000313" key="3">
    <source>
        <dbReference type="Proteomes" id="UP000678281"/>
    </source>
</evidence>
<sequence>MTVLGLRFCHVAAPEHASAMAAIFGNGLAMPQLDLTKFGLPGNQDGFTGAIFPAADNSWVEVWPEGEGMPSGTMLQVVVDDADAYAATARANGLEPSGPVDAHGERIYYLSLPGGLPMSFQSRRAD</sequence>
<dbReference type="SUPFAM" id="SSF54593">
    <property type="entry name" value="Glyoxalase/Bleomycin resistance protein/Dihydroxybiphenyl dioxygenase"/>
    <property type="match status" value="1"/>
</dbReference>
<dbReference type="InterPro" id="IPR037523">
    <property type="entry name" value="VOC_core"/>
</dbReference>
<comment type="caution">
    <text evidence="2">The sequence shown here is derived from an EMBL/GenBank/DDBJ whole genome shotgun (WGS) entry which is preliminary data.</text>
</comment>
<protein>
    <recommendedName>
        <fullName evidence="1">VOC domain-containing protein</fullName>
    </recommendedName>
</protein>